<sequence>MAFSRILPIALLAAAAAFAQAPARIQTPRLRVEFDGQLRSRIIARDGDRETPLGPFTAAQGLAGIRTAFHLVSSRTEPVADVFGKGERLVLEGASGPLRTTIAVTVYPAWPALAFFDVDYANGGATPLAHRGWIRNAYTLDAAGPAPAWWSYQCGSYASRPNWILPLRPGFRQRNFLGMNAPDYGGGTPVVDVWNRRVGLGVGHLGTAPEAVSLPVAMGRDGRVQVGIRLDRAGSLAPGATLRGPRTFVSVHRGDCFDTLVSYRRLMGLQGLTMAQAPDSAFEPMWCAWGYGRAMTPAQIYGTLPTAKRLGFKWVTVDDGWQDNYADWLLDPKKFPGGDADMKKIVDRIHADGFRAQVWWAPLMGQRGSALMREHPGEALLNPDGSRRKISWWPTFYLCPADPAVIEQTRALVKKLVGEWGFDGLKLDGQYLNGVPPCHNPAHHHASPDDAPRALPAYIQMIADTARALKPDALVEFCPCGTSYAFHTMPAYNMAVASDPHDSYQVRTKGKVLKALMGDGVAYFGDHVELSDHASDFASTLAVGGVVGSQFVLPALAPKRSTSDLTPARAVDFEKWVGLYSRLMLSRGEYLGSLYDLGFDLPEAHAIRKGDSLYYGFFATTWDGSVELRGLEARTYRITDYEHGRDLGQVTGPTARLPLAFQGHLLLEAAPAR</sequence>
<dbReference type="PANTHER" id="PTHR43053">
    <property type="entry name" value="GLYCOSIDASE FAMILY 31"/>
    <property type="match status" value="1"/>
</dbReference>
<keyword evidence="2" id="KW-0326">Glycosidase</keyword>
<dbReference type="AlphaFoldDB" id="A0AA48GLC1"/>
<dbReference type="InterPro" id="IPR013785">
    <property type="entry name" value="Aldolase_TIM"/>
</dbReference>
<proteinExistence type="predicted"/>
<protein>
    <submittedName>
        <fullName evidence="4">Alpha-galactosidase</fullName>
    </submittedName>
</protein>
<keyword evidence="5" id="KW-1185">Reference proteome</keyword>
<dbReference type="InterPro" id="IPR002252">
    <property type="entry name" value="Glyco_hydro_36"/>
</dbReference>
<dbReference type="GO" id="GO:0016052">
    <property type="term" value="P:carbohydrate catabolic process"/>
    <property type="evidence" value="ECO:0007669"/>
    <property type="project" value="InterPro"/>
</dbReference>
<dbReference type="CDD" id="cd14791">
    <property type="entry name" value="GH36"/>
    <property type="match status" value="1"/>
</dbReference>
<organism evidence="4 5">
    <name type="scientific">Mesoterricola silvestris</name>
    <dbReference type="NCBI Taxonomy" id="2927979"/>
    <lineage>
        <taxon>Bacteria</taxon>
        <taxon>Pseudomonadati</taxon>
        <taxon>Acidobacteriota</taxon>
        <taxon>Holophagae</taxon>
        <taxon>Holophagales</taxon>
        <taxon>Holophagaceae</taxon>
        <taxon>Mesoterricola</taxon>
    </lineage>
</organism>
<feature type="chain" id="PRO_5041418800" evidence="3">
    <location>
        <begin position="20"/>
        <end position="673"/>
    </location>
</feature>
<dbReference type="GO" id="GO:0004557">
    <property type="term" value="F:alpha-galactosidase activity"/>
    <property type="evidence" value="ECO:0007669"/>
    <property type="project" value="InterPro"/>
</dbReference>
<dbReference type="Gene3D" id="3.20.20.70">
    <property type="entry name" value="Aldolase class I"/>
    <property type="match status" value="1"/>
</dbReference>
<dbReference type="InterPro" id="IPR017853">
    <property type="entry name" value="GH"/>
</dbReference>
<evidence type="ECO:0000313" key="5">
    <source>
        <dbReference type="Proteomes" id="UP001238179"/>
    </source>
</evidence>
<name>A0AA48GLC1_9BACT</name>
<keyword evidence="3" id="KW-0732">Signal</keyword>
<accession>A0AA48GLC1</accession>
<dbReference type="SUPFAM" id="SSF51445">
    <property type="entry name" value="(Trans)glycosidases"/>
    <property type="match status" value="1"/>
</dbReference>
<dbReference type="PANTHER" id="PTHR43053:SF3">
    <property type="entry name" value="ALPHA-GALACTOSIDASE C-RELATED"/>
    <property type="match status" value="1"/>
</dbReference>
<dbReference type="Proteomes" id="UP001238179">
    <property type="component" value="Chromosome"/>
</dbReference>
<evidence type="ECO:0000313" key="4">
    <source>
        <dbReference type="EMBL" id="BDU71575.1"/>
    </source>
</evidence>
<keyword evidence="1" id="KW-0378">Hydrolase</keyword>
<dbReference type="Pfam" id="PF02065">
    <property type="entry name" value="Melibiase"/>
    <property type="match status" value="1"/>
</dbReference>
<evidence type="ECO:0000256" key="2">
    <source>
        <dbReference type="ARBA" id="ARBA00023295"/>
    </source>
</evidence>
<evidence type="ECO:0000256" key="3">
    <source>
        <dbReference type="SAM" id="SignalP"/>
    </source>
</evidence>
<evidence type="ECO:0000256" key="1">
    <source>
        <dbReference type="ARBA" id="ARBA00022801"/>
    </source>
</evidence>
<dbReference type="EMBL" id="AP027080">
    <property type="protein sequence ID" value="BDU71575.1"/>
    <property type="molecule type" value="Genomic_DNA"/>
</dbReference>
<dbReference type="InterPro" id="IPR050985">
    <property type="entry name" value="Alpha-glycosidase_related"/>
</dbReference>
<dbReference type="RefSeq" id="WP_316414463.1">
    <property type="nucleotide sequence ID" value="NZ_AP027080.1"/>
</dbReference>
<reference evidence="5" key="1">
    <citation type="journal article" date="2023" name="Int. J. Syst. Evol. Microbiol.">
        <title>Mesoterricola silvestris gen. nov., sp. nov., Mesoterricola sediminis sp. nov., Geothrix oryzae sp. nov., Geothrix edaphica sp. nov., Geothrix rubra sp. nov., and Geothrix limicola sp. nov., six novel members of Acidobacteriota isolated from soils.</title>
        <authorList>
            <person name="Itoh H."/>
            <person name="Sugisawa Y."/>
            <person name="Mise K."/>
            <person name="Xu Z."/>
            <person name="Kuniyasu M."/>
            <person name="Ushijima N."/>
            <person name="Kawano K."/>
            <person name="Kobayashi E."/>
            <person name="Shiratori Y."/>
            <person name="Masuda Y."/>
            <person name="Senoo K."/>
        </authorList>
    </citation>
    <scope>NUCLEOTIDE SEQUENCE [LARGE SCALE GENOMIC DNA]</scope>
    <source>
        <strain evidence="5">W79</strain>
    </source>
</reference>
<gene>
    <name evidence="4" type="ORF">METEAL_07490</name>
</gene>
<dbReference type="KEGG" id="msil:METEAL_07490"/>
<feature type="signal peptide" evidence="3">
    <location>
        <begin position="1"/>
        <end position="19"/>
    </location>
</feature>